<protein>
    <submittedName>
        <fullName evidence="3">Uncharacterized protein</fullName>
    </submittedName>
</protein>
<feature type="compositionally biased region" description="Basic and acidic residues" evidence="1">
    <location>
        <begin position="408"/>
        <end position="419"/>
    </location>
</feature>
<dbReference type="AlphaFoldDB" id="A0A0C2D6H0"/>
<gene>
    <name evidence="3" type="ORF">ANCDUO_12088</name>
</gene>
<evidence type="ECO:0000256" key="1">
    <source>
        <dbReference type="SAM" id="MobiDB-lite"/>
    </source>
</evidence>
<keyword evidence="4" id="KW-1185">Reference proteome</keyword>
<name>A0A0C2D6H0_9BILA</name>
<feature type="transmembrane region" description="Helical" evidence="2">
    <location>
        <begin position="63"/>
        <end position="84"/>
    </location>
</feature>
<keyword evidence="2" id="KW-0472">Membrane</keyword>
<evidence type="ECO:0000313" key="4">
    <source>
        <dbReference type="Proteomes" id="UP000054047"/>
    </source>
</evidence>
<keyword evidence="2" id="KW-0812">Transmembrane</keyword>
<dbReference type="EMBL" id="KN734028">
    <property type="protein sequence ID" value="KIH57717.1"/>
    <property type="molecule type" value="Genomic_DNA"/>
</dbReference>
<evidence type="ECO:0000256" key="2">
    <source>
        <dbReference type="SAM" id="Phobius"/>
    </source>
</evidence>
<accession>A0A0C2D6H0</accession>
<dbReference type="Proteomes" id="UP000054047">
    <property type="component" value="Unassembled WGS sequence"/>
</dbReference>
<evidence type="ECO:0000313" key="3">
    <source>
        <dbReference type="EMBL" id="KIH57717.1"/>
    </source>
</evidence>
<feature type="region of interest" description="Disordered" evidence="1">
    <location>
        <begin position="385"/>
        <end position="438"/>
    </location>
</feature>
<sequence>MSRATKKGQLVRMICRLSRNPPDHFSERQRPMVFTVLQPTVIPIPPPPPAPPRRSAAGVLIRGLLLFLLFVACFTAGLVLIYGVDTVYTGIFGVFKADEAQPTTTAAPEQLGLVNPMGMSQKSEEKGPDDEVKIFLNSVPVAKVMVIEGGNNAEGKDLQMKENERPIHPYEAQEAPLEAFNRPVMNIPPPLLALQARQMAYAQAVRQWRMRRLQQAIYEQQMLREAMMRAEWMEHQRRAALEDELARSIAQARWEQTQRAKAAEEYQAEMQRAQWAQAQRAMWERAQMAQQMQQMHHMHHQMYWQHPWWQPQWVNNQQPQQQPQAVEASTENIFKAVESQKPEDSIFKIVEEQKPEVIVPEEQKPEITVVEEPKPEMNVFKPVEQPKSEEIHVPDPDEDEGPAGPVVVEDRFPRIEDRTTVPVEGTTAAAPEQGSDEDMEHDPLAAFLRYFEQEAQKINEARAKPAVVDSEVHKQDMPPAVDEPEPHFEEFQRPQQVPRLVVD</sequence>
<dbReference type="OrthoDB" id="5876560at2759"/>
<feature type="compositionally biased region" description="Basic and acidic residues" evidence="1">
    <location>
        <begin position="385"/>
        <end position="395"/>
    </location>
</feature>
<reference evidence="3 4" key="1">
    <citation type="submission" date="2013-12" db="EMBL/GenBank/DDBJ databases">
        <title>Draft genome of the parsitic nematode Ancylostoma duodenale.</title>
        <authorList>
            <person name="Mitreva M."/>
        </authorList>
    </citation>
    <scope>NUCLEOTIDE SEQUENCE [LARGE SCALE GENOMIC DNA]</scope>
    <source>
        <strain evidence="3 4">Zhejiang</strain>
    </source>
</reference>
<proteinExistence type="predicted"/>
<feature type="region of interest" description="Disordered" evidence="1">
    <location>
        <begin position="462"/>
        <end position="503"/>
    </location>
</feature>
<keyword evidence="2" id="KW-1133">Transmembrane helix</keyword>
<organism evidence="3 4">
    <name type="scientific">Ancylostoma duodenale</name>
    <dbReference type="NCBI Taxonomy" id="51022"/>
    <lineage>
        <taxon>Eukaryota</taxon>
        <taxon>Metazoa</taxon>
        <taxon>Ecdysozoa</taxon>
        <taxon>Nematoda</taxon>
        <taxon>Chromadorea</taxon>
        <taxon>Rhabditida</taxon>
        <taxon>Rhabditina</taxon>
        <taxon>Rhabditomorpha</taxon>
        <taxon>Strongyloidea</taxon>
        <taxon>Ancylostomatidae</taxon>
        <taxon>Ancylostomatinae</taxon>
        <taxon>Ancylostoma</taxon>
    </lineage>
</organism>